<dbReference type="InterPro" id="IPR037108">
    <property type="entry name" value="TM1727-like_C_sf"/>
</dbReference>
<proteinExistence type="predicted"/>
<dbReference type="RefSeq" id="WP_266012796.1">
    <property type="nucleotide sequence ID" value="NZ_JAPFQP010000002.1"/>
</dbReference>
<gene>
    <name evidence="2" type="ORF">OO016_09215</name>
</gene>
<dbReference type="InterPro" id="IPR036291">
    <property type="entry name" value="NAD(P)-bd_dom_sf"/>
</dbReference>
<dbReference type="AlphaFoldDB" id="A0AAE3MLX3"/>
<dbReference type="EMBL" id="JAPFQP010000002">
    <property type="protein sequence ID" value="MCX2719781.1"/>
    <property type="molecule type" value="Genomic_DNA"/>
</dbReference>
<dbReference type="InterPro" id="IPR008927">
    <property type="entry name" value="6-PGluconate_DH-like_C_sf"/>
</dbReference>
<dbReference type="SUPFAM" id="SSF51735">
    <property type="entry name" value="NAD(P)-binding Rossmann-fold domains"/>
    <property type="match status" value="1"/>
</dbReference>
<reference evidence="2" key="1">
    <citation type="submission" date="2022-11" db="EMBL/GenBank/DDBJ databases">
        <title>The characterization of three novel Bacteroidetes species and genomic analysis of their roles in tidal elemental geochemical cycles.</title>
        <authorList>
            <person name="Ma K.-J."/>
        </authorList>
    </citation>
    <scope>NUCLEOTIDE SEQUENCE</scope>
    <source>
        <strain evidence="2">M415</strain>
    </source>
</reference>
<dbReference type="InterPro" id="IPR018931">
    <property type="entry name" value="DUF2520"/>
</dbReference>
<evidence type="ECO:0000313" key="2">
    <source>
        <dbReference type="EMBL" id="MCX2719781.1"/>
    </source>
</evidence>
<evidence type="ECO:0000259" key="1">
    <source>
        <dbReference type="Pfam" id="PF10728"/>
    </source>
</evidence>
<dbReference type="Proteomes" id="UP001207116">
    <property type="component" value="Unassembled WGS sequence"/>
</dbReference>
<dbReference type="Pfam" id="PF10728">
    <property type="entry name" value="DUF2520"/>
    <property type="match status" value="1"/>
</dbReference>
<dbReference type="Gene3D" id="3.40.50.720">
    <property type="entry name" value="NAD(P)-binding Rossmann-like Domain"/>
    <property type="match status" value="1"/>
</dbReference>
<feature type="domain" description="DUF2520" evidence="1">
    <location>
        <begin position="122"/>
        <end position="246"/>
    </location>
</feature>
<sequence length="254" mass="28238">MLKIVLLGTGNLAVHLFDALATNKFATVIQVFGRNKEALSYFQDRTDITDSKDNIRDADLYICAVSDDAIKAVSQYPRHKEAIILHCSGAVPLTALPGDCKRGVFYPLQTFSKGRSIDFTKVPICVEAENNEVLEVLLALGKSISETCVAIDSDQRKALHLAAVFANNFTNHLFERAAAICADNKLPFNLLKPLIEETVAKLDTLSPLEAQTGPARRGDQYTQEKHLNLMTDLRDREIYRILSQAIEEKYGNQL</sequence>
<organism evidence="2 3">
    <name type="scientific">Lentiprolixibacter aurantiacus</name>
    <dbReference type="NCBI Taxonomy" id="2993939"/>
    <lineage>
        <taxon>Bacteria</taxon>
        <taxon>Pseudomonadati</taxon>
        <taxon>Bacteroidota</taxon>
        <taxon>Flavobacteriia</taxon>
        <taxon>Flavobacteriales</taxon>
        <taxon>Flavobacteriaceae</taxon>
        <taxon>Lentiprolixibacter</taxon>
    </lineage>
</organism>
<dbReference type="PANTHER" id="PTHR40459:SF1">
    <property type="entry name" value="CONSERVED HYPOTHETICAL ALANINE AND LEUCINE RICH PROTEIN"/>
    <property type="match status" value="1"/>
</dbReference>
<keyword evidence="3" id="KW-1185">Reference proteome</keyword>
<protein>
    <submittedName>
        <fullName evidence="2">DUF2520 domain-containing protein</fullName>
    </submittedName>
</protein>
<accession>A0AAE3MLX3</accession>
<name>A0AAE3MLX3_9FLAO</name>
<dbReference type="PANTHER" id="PTHR40459">
    <property type="entry name" value="CONSERVED HYPOTHETICAL ALANINE AND LEUCINE RICH PROTEIN"/>
    <property type="match status" value="1"/>
</dbReference>
<evidence type="ECO:0000313" key="3">
    <source>
        <dbReference type="Proteomes" id="UP001207116"/>
    </source>
</evidence>
<comment type="caution">
    <text evidence="2">The sequence shown here is derived from an EMBL/GenBank/DDBJ whole genome shotgun (WGS) entry which is preliminary data.</text>
</comment>
<dbReference type="SUPFAM" id="SSF48179">
    <property type="entry name" value="6-phosphogluconate dehydrogenase C-terminal domain-like"/>
    <property type="match status" value="1"/>
</dbReference>
<dbReference type="Gene3D" id="1.10.1040.20">
    <property type="entry name" value="ProC-like, C-terminal domain"/>
    <property type="match status" value="1"/>
</dbReference>